<dbReference type="InterPro" id="IPR039506">
    <property type="entry name" value="SPOB_a"/>
</dbReference>
<evidence type="ECO:0000256" key="12">
    <source>
        <dbReference type="ARBA" id="ARBA00023012"/>
    </source>
</evidence>
<keyword evidence="10" id="KW-0067">ATP-binding</keyword>
<dbReference type="InterPro" id="IPR029151">
    <property type="entry name" value="Sensor-like_sf"/>
</dbReference>
<evidence type="ECO:0000256" key="5">
    <source>
        <dbReference type="ARBA" id="ARBA00022553"/>
    </source>
</evidence>
<accession>A0A2S5CY11</accession>
<keyword evidence="13 14" id="KW-0472">Membrane</keyword>
<dbReference type="InterPro" id="IPR003594">
    <property type="entry name" value="HATPase_dom"/>
</dbReference>
<sequence length="535" mass="60112">MILKFQKLSMKGKIMSLTFFILMLSFSIGGTFLLGFVMNEQKEKLAEQALLVAKTVSQLPELKSAIANSDFFEATKHINPVVEEIRDINGAQYIVVLDMQRRKYSHPNSEEIGTISQSGDLNAAFSEHYYTSIAHGEHGDMVRAFVPIMNHDGRQIGVVIVGFSVLTVSELLSSIQKELIITLVMSLLFSAWGAQTLGRHMKKQMFGLEPHEIAKMYVERTETFNAMHEGIIAIDKEFTITIFNEKACDILGVAQRPSALIGKKIFEVLPDTRLPEILALDRPLYNRELYINNHSIMSNRIPIQVNGETVGAVAMFKDRTEVKKLAEELTGVKAFVQALRVQTHEHKNKLHTIAGLLQLGHYDQALTYLTQVKEEHDEITKFLNERIKNENISGLLLSKIAHAKEHGIILEIDRASRLTTFPKNLDHHDFVIIFGNLIENAFDALKDSPMEEKVVHISVDEDEDVLAILVTDNGVGMSEAVKAHIFDNGYSTKEKKGRGIGLYLIKEIVQKGQGEIEVISEPNKGTSFLLTFYHS</sequence>
<dbReference type="InterPro" id="IPR004358">
    <property type="entry name" value="Sig_transdc_His_kin-like_C"/>
</dbReference>
<dbReference type="SUPFAM" id="SSF103190">
    <property type="entry name" value="Sensory domain-like"/>
    <property type="match status" value="1"/>
</dbReference>
<keyword evidence="6 16" id="KW-0808">Transferase</keyword>
<dbReference type="GO" id="GO:0006355">
    <property type="term" value="P:regulation of DNA-templated transcription"/>
    <property type="evidence" value="ECO:0007669"/>
    <property type="project" value="InterPro"/>
</dbReference>
<evidence type="ECO:0000256" key="4">
    <source>
        <dbReference type="ARBA" id="ARBA00022475"/>
    </source>
</evidence>
<feature type="domain" description="Histidine kinase" evidence="15">
    <location>
        <begin position="341"/>
        <end position="535"/>
    </location>
</feature>
<dbReference type="RefSeq" id="WP_432702772.1">
    <property type="nucleotide sequence ID" value="NZ_CP194323.1"/>
</dbReference>
<evidence type="ECO:0000256" key="2">
    <source>
        <dbReference type="ARBA" id="ARBA00004651"/>
    </source>
</evidence>
<evidence type="ECO:0000256" key="3">
    <source>
        <dbReference type="ARBA" id="ARBA00012438"/>
    </source>
</evidence>
<evidence type="ECO:0000256" key="13">
    <source>
        <dbReference type="ARBA" id="ARBA00023136"/>
    </source>
</evidence>
<organism evidence="16 17">
    <name type="scientific">Lysinibacillus sphaericus</name>
    <name type="common">Bacillus sphaericus</name>
    <dbReference type="NCBI Taxonomy" id="1421"/>
    <lineage>
        <taxon>Bacteria</taxon>
        <taxon>Bacillati</taxon>
        <taxon>Bacillota</taxon>
        <taxon>Bacilli</taxon>
        <taxon>Bacillales</taxon>
        <taxon>Bacillaceae</taxon>
        <taxon>Lysinibacillus</taxon>
    </lineage>
</organism>
<dbReference type="SMART" id="SM00091">
    <property type="entry name" value="PAS"/>
    <property type="match status" value="1"/>
</dbReference>
<dbReference type="CDD" id="cd00130">
    <property type="entry name" value="PAS"/>
    <property type="match status" value="1"/>
</dbReference>
<keyword evidence="4" id="KW-1003">Cell membrane</keyword>
<dbReference type="Pfam" id="PF02518">
    <property type="entry name" value="HATPase_c"/>
    <property type="match status" value="1"/>
</dbReference>
<evidence type="ECO:0000256" key="14">
    <source>
        <dbReference type="SAM" id="Phobius"/>
    </source>
</evidence>
<dbReference type="Pfam" id="PF14689">
    <property type="entry name" value="SPOB_a"/>
    <property type="match status" value="1"/>
</dbReference>
<evidence type="ECO:0000256" key="11">
    <source>
        <dbReference type="ARBA" id="ARBA00022989"/>
    </source>
</evidence>
<keyword evidence="11 14" id="KW-1133">Transmembrane helix</keyword>
<gene>
    <name evidence="16" type="primary">citA_1</name>
    <name evidence="16" type="ORF">LYSIN_00498</name>
</gene>
<evidence type="ECO:0000256" key="9">
    <source>
        <dbReference type="ARBA" id="ARBA00022777"/>
    </source>
</evidence>
<dbReference type="PANTHER" id="PTHR43547:SF10">
    <property type="entry name" value="SENSOR HISTIDINE KINASE DCUS"/>
    <property type="match status" value="1"/>
</dbReference>
<dbReference type="GO" id="GO:0005524">
    <property type="term" value="F:ATP binding"/>
    <property type="evidence" value="ECO:0007669"/>
    <property type="project" value="UniProtKB-KW"/>
</dbReference>
<comment type="catalytic activity">
    <reaction evidence="1">
        <text>ATP + protein L-histidine = ADP + protein N-phospho-L-histidine.</text>
        <dbReference type="EC" id="2.7.13.3"/>
    </reaction>
</comment>
<dbReference type="Gene3D" id="3.30.450.20">
    <property type="entry name" value="PAS domain"/>
    <property type="match status" value="2"/>
</dbReference>
<evidence type="ECO:0000256" key="7">
    <source>
        <dbReference type="ARBA" id="ARBA00022692"/>
    </source>
</evidence>
<evidence type="ECO:0000256" key="10">
    <source>
        <dbReference type="ARBA" id="ARBA00022840"/>
    </source>
</evidence>
<protein>
    <recommendedName>
        <fullName evidence="3">histidine kinase</fullName>
        <ecNumber evidence="3">2.7.13.3</ecNumber>
    </recommendedName>
</protein>
<evidence type="ECO:0000259" key="15">
    <source>
        <dbReference type="PROSITE" id="PS50109"/>
    </source>
</evidence>
<feature type="transmembrane region" description="Helical" evidence="14">
    <location>
        <begin position="179"/>
        <end position="198"/>
    </location>
</feature>
<comment type="caution">
    <text evidence="16">The sequence shown here is derived from an EMBL/GenBank/DDBJ whole genome shotgun (WGS) entry which is preliminary data.</text>
</comment>
<dbReference type="InterPro" id="IPR033463">
    <property type="entry name" value="sCache_3"/>
</dbReference>
<dbReference type="GO" id="GO:0005886">
    <property type="term" value="C:plasma membrane"/>
    <property type="evidence" value="ECO:0007669"/>
    <property type="project" value="UniProtKB-SubCell"/>
</dbReference>
<dbReference type="SUPFAM" id="SSF55785">
    <property type="entry name" value="PYP-like sensor domain (PAS domain)"/>
    <property type="match status" value="1"/>
</dbReference>
<keyword evidence="5" id="KW-0597">Phosphoprotein</keyword>
<dbReference type="PRINTS" id="PR00344">
    <property type="entry name" value="BCTRLSENSOR"/>
</dbReference>
<keyword evidence="17" id="KW-1185">Reference proteome</keyword>
<dbReference type="PANTHER" id="PTHR43547">
    <property type="entry name" value="TWO-COMPONENT HISTIDINE KINASE"/>
    <property type="match status" value="1"/>
</dbReference>
<comment type="subcellular location">
    <subcellularLocation>
        <location evidence="2">Cell membrane</location>
        <topology evidence="2">Multi-pass membrane protein</topology>
    </subcellularLocation>
</comment>
<dbReference type="Pfam" id="PF17203">
    <property type="entry name" value="sCache_3_2"/>
    <property type="match status" value="1"/>
</dbReference>
<dbReference type="EC" id="2.7.13.3" evidence="3"/>
<dbReference type="SUPFAM" id="SSF55874">
    <property type="entry name" value="ATPase domain of HSP90 chaperone/DNA topoisomerase II/histidine kinase"/>
    <property type="match status" value="1"/>
</dbReference>
<dbReference type="PROSITE" id="PS50109">
    <property type="entry name" value="HIS_KIN"/>
    <property type="match status" value="1"/>
</dbReference>
<keyword evidence="12" id="KW-0902">Two-component regulatory system</keyword>
<dbReference type="InterPro" id="IPR013767">
    <property type="entry name" value="PAS_fold"/>
</dbReference>
<dbReference type="SMART" id="SM00387">
    <property type="entry name" value="HATPase_c"/>
    <property type="match status" value="1"/>
</dbReference>
<feature type="transmembrane region" description="Helical" evidence="14">
    <location>
        <begin position="14"/>
        <end position="37"/>
    </location>
</feature>
<keyword evidence="7 14" id="KW-0812">Transmembrane</keyword>
<dbReference type="Proteomes" id="UP000237319">
    <property type="component" value="Unassembled WGS sequence"/>
</dbReference>
<dbReference type="GO" id="GO:0000155">
    <property type="term" value="F:phosphorelay sensor kinase activity"/>
    <property type="evidence" value="ECO:0007669"/>
    <property type="project" value="TreeGrafter"/>
</dbReference>
<dbReference type="InterPro" id="IPR036890">
    <property type="entry name" value="HATPase_C_sf"/>
</dbReference>
<dbReference type="AlphaFoldDB" id="A0A2S5CY11"/>
<dbReference type="Gene3D" id="3.30.565.10">
    <property type="entry name" value="Histidine kinase-like ATPase, C-terminal domain"/>
    <property type="match status" value="1"/>
</dbReference>
<dbReference type="EMBL" id="PGLV01000001">
    <property type="protein sequence ID" value="POZ55715.1"/>
    <property type="molecule type" value="Genomic_DNA"/>
</dbReference>
<dbReference type="InterPro" id="IPR000014">
    <property type="entry name" value="PAS"/>
</dbReference>
<dbReference type="Gene3D" id="1.10.287.130">
    <property type="match status" value="1"/>
</dbReference>
<dbReference type="InterPro" id="IPR035965">
    <property type="entry name" value="PAS-like_dom_sf"/>
</dbReference>
<evidence type="ECO:0000256" key="1">
    <source>
        <dbReference type="ARBA" id="ARBA00000085"/>
    </source>
</evidence>
<evidence type="ECO:0000313" key="16">
    <source>
        <dbReference type="EMBL" id="POZ55715.1"/>
    </source>
</evidence>
<keyword evidence="9 16" id="KW-0418">Kinase</keyword>
<name>A0A2S5CY11_LYSSH</name>
<evidence type="ECO:0000313" key="17">
    <source>
        <dbReference type="Proteomes" id="UP000237319"/>
    </source>
</evidence>
<proteinExistence type="predicted"/>
<dbReference type="Pfam" id="PF00989">
    <property type="entry name" value="PAS"/>
    <property type="match status" value="1"/>
</dbReference>
<dbReference type="InterPro" id="IPR005467">
    <property type="entry name" value="His_kinase_dom"/>
</dbReference>
<keyword evidence="8" id="KW-0547">Nucleotide-binding</keyword>
<evidence type="ECO:0000256" key="6">
    <source>
        <dbReference type="ARBA" id="ARBA00022679"/>
    </source>
</evidence>
<reference evidence="16 17" key="1">
    <citation type="submission" date="2017-11" db="EMBL/GenBank/DDBJ databases">
        <title>Genome sequence of Lysinibacillus sphaericus, a lignin-degrading bacteria isolated from municipal solid waste soil.</title>
        <authorList>
            <person name="Persinoti G.F."/>
            <person name="Paixao D.A."/>
            <person name="Bugg T.D."/>
            <person name="Squina F.M."/>
        </authorList>
    </citation>
    <scope>NUCLEOTIDE SEQUENCE [LARGE SCALE GENOMIC DNA]</scope>
    <source>
        <strain evidence="16 17">A1</strain>
    </source>
</reference>
<evidence type="ECO:0000256" key="8">
    <source>
        <dbReference type="ARBA" id="ARBA00022741"/>
    </source>
</evidence>